<comment type="caution">
    <text evidence="6">The sequence shown here is derived from an EMBL/GenBank/DDBJ whole genome shotgun (WGS) entry which is preliminary data.</text>
</comment>
<dbReference type="GO" id="GO:0003700">
    <property type="term" value="F:DNA-binding transcription factor activity"/>
    <property type="evidence" value="ECO:0007669"/>
    <property type="project" value="TreeGrafter"/>
</dbReference>
<gene>
    <name evidence="6" type="ORF">BOW53_04880</name>
</gene>
<dbReference type="InterPro" id="IPR018490">
    <property type="entry name" value="cNMP-bd_dom_sf"/>
</dbReference>
<keyword evidence="3" id="KW-0804">Transcription</keyword>
<dbReference type="PRINTS" id="PR00034">
    <property type="entry name" value="HTHCRP"/>
</dbReference>
<dbReference type="InterPro" id="IPR050397">
    <property type="entry name" value="Env_Response_Regulators"/>
</dbReference>
<dbReference type="RefSeq" id="WP_078482963.1">
    <property type="nucleotide sequence ID" value="NZ_MPRL01000013.1"/>
</dbReference>
<dbReference type="InterPro" id="IPR036390">
    <property type="entry name" value="WH_DNA-bd_sf"/>
</dbReference>
<feature type="domain" description="Cyclic nucleotide-binding" evidence="4">
    <location>
        <begin position="25"/>
        <end position="107"/>
    </location>
</feature>
<evidence type="ECO:0000256" key="2">
    <source>
        <dbReference type="ARBA" id="ARBA00023125"/>
    </source>
</evidence>
<dbReference type="GO" id="GO:0005829">
    <property type="term" value="C:cytosol"/>
    <property type="evidence" value="ECO:0007669"/>
    <property type="project" value="TreeGrafter"/>
</dbReference>
<keyword evidence="2" id="KW-0238">DNA-binding</keyword>
<dbReference type="AlphaFoldDB" id="A0A1T2L7Z6"/>
<dbReference type="FunFam" id="1.10.10.10:FF:000006">
    <property type="entry name" value="cAMP-activated global transcriptional regulator CRP"/>
    <property type="match status" value="1"/>
</dbReference>
<dbReference type="InterPro" id="IPR036388">
    <property type="entry name" value="WH-like_DNA-bd_sf"/>
</dbReference>
<dbReference type="Gene3D" id="1.10.10.10">
    <property type="entry name" value="Winged helix-like DNA-binding domain superfamily/Winged helix DNA-binding domain"/>
    <property type="match status" value="1"/>
</dbReference>
<dbReference type="SMART" id="SM00100">
    <property type="entry name" value="cNMP"/>
    <property type="match status" value="1"/>
</dbReference>
<feature type="domain" description="HTH crp-type" evidence="5">
    <location>
        <begin position="144"/>
        <end position="216"/>
    </location>
</feature>
<dbReference type="PROSITE" id="PS00888">
    <property type="entry name" value="CNMP_BINDING_1"/>
    <property type="match status" value="1"/>
</dbReference>
<dbReference type="Proteomes" id="UP000191110">
    <property type="component" value="Unassembled WGS sequence"/>
</dbReference>
<dbReference type="PANTHER" id="PTHR24567:SF68">
    <property type="entry name" value="DNA-BINDING TRANSCRIPTIONAL DUAL REGULATOR CRP"/>
    <property type="match status" value="1"/>
</dbReference>
<keyword evidence="7" id="KW-1185">Reference proteome</keyword>
<protein>
    <submittedName>
        <fullName evidence="6">Transcriptional regulator Crp</fullName>
    </submittedName>
</protein>
<dbReference type="InterPro" id="IPR000595">
    <property type="entry name" value="cNMP-bd_dom"/>
</dbReference>
<dbReference type="Gene3D" id="2.60.120.10">
    <property type="entry name" value="Jelly Rolls"/>
    <property type="match status" value="1"/>
</dbReference>
<keyword evidence="1" id="KW-0805">Transcription regulation</keyword>
<dbReference type="Pfam" id="PF00027">
    <property type="entry name" value="cNMP_binding"/>
    <property type="match status" value="1"/>
</dbReference>
<reference evidence="6 7" key="1">
    <citation type="submission" date="2016-11" db="EMBL/GenBank/DDBJ databases">
        <title>Mixed transmission modes and dynamic genome evolution in an obligate animal-bacterial symbiosis.</title>
        <authorList>
            <person name="Russell S.L."/>
            <person name="Corbett-Detig R.B."/>
            <person name="Cavanaugh C.M."/>
        </authorList>
    </citation>
    <scope>NUCLEOTIDE SEQUENCE [LARGE SCALE GENOMIC DNA]</scope>
    <source>
        <strain evidence="6">Sveles-Q1</strain>
    </source>
</reference>
<sequence length="216" mass="23642">MSLPTIDTSNPAVEAFLKNAHRHTFKNREVIVRPGDPADTLYYIIEGSVTVSLENEDGNDLILDYLNAGSFIGELGLFVTQESRQATVTAKAPCVVAGITYEQLNTLAQGALKEHYANILHSLATQLSHRLLATARKASHLAYIGVSGRIAHTLLDLCKEPEAMTHPDGMQIRITRTDLGRIAGCSREMAGRVLKSMEEQELITVKGKTIVVFDAR</sequence>
<dbReference type="SUPFAM" id="SSF51206">
    <property type="entry name" value="cAMP-binding domain-like"/>
    <property type="match status" value="1"/>
</dbReference>
<dbReference type="PANTHER" id="PTHR24567">
    <property type="entry name" value="CRP FAMILY TRANSCRIPTIONAL REGULATORY PROTEIN"/>
    <property type="match status" value="1"/>
</dbReference>
<evidence type="ECO:0000256" key="1">
    <source>
        <dbReference type="ARBA" id="ARBA00023015"/>
    </source>
</evidence>
<dbReference type="InterPro" id="IPR014710">
    <property type="entry name" value="RmlC-like_jellyroll"/>
</dbReference>
<dbReference type="Pfam" id="PF13545">
    <property type="entry name" value="HTH_Crp_2"/>
    <property type="match status" value="1"/>
</dbReference>
<dbReference type="SMART" id="SM00419">
    <property type="entry name" value="HTH_CRP"/>
    <property type="match status" value="1"/>
</dbReference>
<dbReference type="PROSITE" id="PS51063">
    <property type="entry name" value="HTH_CRP_2"/>
    <property type="match status" value="1"/>
</dbReference>
<dbReference type="NCBIfam" id="NF008732">
    <property type="entry name" value="PRK11753.1"/>
    <property type="match status" value="1"/>
</dbReference>
<dbReference type="EMBL" id="MPRL01000013">
    <property type="protein sequence ID" value="OOZ41203.1"/>
    <property type="molecule type" value="Genomic_DNA"/>
</dbReference>
<dbReference type="SUPFAM" id="SSF46785">
    <property type="entry name" value="Winged helix' DNA-binding domain"/>
    <property type="match status" value="1"/>
</dbReference>
<evidence type="ECO:0000256" key="3">
    <source>
        <dbReference type="ARBA" id="ARBA00023163"/>
    </source>
</evidence>
<evidence type="ECO:0000313" key="6">
    <source>
        <dbReference type="EMBL" id="OOZ41203.1"/>
    </source>
</evidence>
<dbReference type="InterPro" id="IPR018488">
    <property type="entry name" value="cNMP-bd_CS"/>
</dbReference>
<proteinExistence type="predicted"/>
<dbReference type="GO" id="GO:0003677">
    <property type="term" value="F:DNA binding"/>
    <property type="evidence" value="ECO:0007669"/>
    <property type="project" value="UniProtKB-KW"/>
</dbReference>
<evidence type="ECO:0000259" key="5">
    <source>
        <dbReference type="PROSITE" id="PS51063"/>
    </source>
</evidence>
<evidence type="ECO:0000259" key="4">
    <source>
        <dbReference type="PROSITE" id="PS50042"/>
    </source>
</evidence>
<accession>A0A1T2L7Z6</accession>
<dbReference type="InterPro" id="IPR012318">
    <property type="entry name" value="HTH_CRP"/>
</dbReference>
<dbReference type="CDD" id="cd00038">
    <property type="entry name" value="CAP_ED"/>
    <property type="match status" value="1"/>
</dbReference>
<organism evidence="6 7">
    <name type="scientific">Solemya pervernicosa gill symbiont</name>
    <dbReference type="NCBI Taxonomy" id="642797"/>
    <lineage>
        <taxon>Bacteria</taxon>
        <taxon>Pseudomonadati</taxon>
        <taxon>Pseudomonadota</taxon>
        <taxon>Gammaproteobacteria</taxon>
        <taxon>sulfur-oxidizing symbionts</taxon>
    </lineage>
</organism>
<name>A0A1T2L7Z6_9GAMM</name>
<dbReference type="PROSITE" id="PS50042">
    <property type="entry name" value="CNMP_BINDING_3"/>
    <property type="match status" value="1"/>
</dbReference>
<dbReference type="OrthoDB" id="61906at2"/>
<evidence type="ECO:0000313" key="7">
    <source>
        <dbReference type="Proteomes" id="UP000191110"/>
    </source>
</evidence>
<dbReference type="PROSITE" id="PS00889">
    <property type="entry name" value="CNMP_BINDING_2"/>
    <property type="match status" value="1"/>
</dbReference>